<dbReference type="OrthoDB" id="3374146at2"/>
<proteinExistence type="predicted"/>
<dbReference type="InterPro" id="IPR016024">
    <property type="entry name" value="ARM-type_fold"/>
</dbReference>
<reference evidence="1" key="1">
    <citation type="journal article" date="2014" name="Int. J. Syst. Evol. Microbiol.">
        <title>Complete genome sequence of Corynebacterium casei LMG S-19264T (=DSM 44701T), isolated from a smear-ripened cheese.</title>
        <authorList>
            <consortium name="US DOE Joint Genome Institute (JGI-PGF)"/>
            <person name="Walter F."/>
            <person name="Albersmeier A."/>
            <person name="Kalinowski J."/>
            <person name="Ruckert C."/>
        </authorList>
    </citation>
    <scope>NUCLEOTIDE SEQUENCE</scope>
    <source>
        <strain evidence="1">CGMCC 4.7138</strain>
    </source>
</reference>
<dbReference type="AlphaFoldDB" id="A0A8H9LBC7"/>
<name>A0A8H9LBC7_9ACTN</name>
<keyword evidence="2" id="KW-1185">Reference proteome</keyword>
<dbReference type="Gene3D" id="1.25.10.10">
    <property type="entry name" value="Leucine-rich Repeat Variant"/>
    <property type="match status" value="1"/>
</dbReference>
<dbReference type="SUPFAM" id="SSF48371">
    <property type="entry name" value="ARM repeat"/>
    <property type="match status" value="1"/>
</dbReference>
<organism evidence="1 2">
    <name type="scientific">Microbispora bryophytorum</name>
    <dbReference type="NCBI Taxonomy" id="1460882"/>
    <lineage>
        <taxon>Bacteria</taxon>
        <taxon>Bacillati</taxon>
        <taxon>Actinomycetota</taxon>
        <taxon>Actinomycetes</taxon>
        <taxon>Streptosporangiales</taxon>
        <taxon>Streptosporangiaceae</taxon>
        <taxon>Microbispora</taxon>
    </lineage>
</organism>
<evidence type="ECO:0000313" key="2">
    <source>
        <dbReference type="Proteomes" id="UP000653480"/>
    </source>
</evidence>
<evidence type="ECO:0008006" key="3">
    <source>
        <dbReference type="Google" id="ProtNLM"/>
    </source>
</evidence>
<gene>
    <name evidence="1" type="ORF">GCM10011574_43610</name>
</gene>
<dbReference type="EMBL" id="BMMN01000007">
    <property type="protein sequence ID" value="GGO18726.1"/>
    <property type="molecule type" value="Genomic_DNA"/>
</dbReference>
<evidence type="ECO:0000313" key="1">
    <source>
        <dbReference type="EMBL" id="GGO18726.1"/>
    </source>
</evidence>
<dbReference type="InterPro" id="IPR011989">
    <property type="entry name" value="ARM-like"/>
</dbReference>
<accession>A0A8H9LBC7</accession>
<comment type="caution">
    <text evidence="1">The sequence shown here is derived from an EMBL/GenBank/DDBJ whole genome shotgun (WGS) entry which is preliminary data.</text>
</comment>
<protein>
    <recommendedName>
        <fullName evidence="3">HEAT repeat domain-containing protein</fullName>
    </recommendedName>
</protein>
<sequence length="491" mass="52446">MRLWRPVGPAELALVRASGWRAWPPRLSDQPIFYPVLNEAYAVKIARDWNVPASGAGFVTCFELDADFARRYPVRQAGGRTIVELWVPAEELEEFNAHLAGTIHVVREFHAPGYGRLAMRVTAAAAGREPADEVLAMLSVAGAKTWIGLDRALRTPAVTYGENATKTGLLADEGLSSLVAGCSRDGRRRESAVAGLATAADGLLLPVLVLRTADWVPQVRERARRSLTAVLRSADASALLAAASVAVAIGSWARGGHAVEAVAGALRAASDGVLASARTPQDLGVRRLAYRLWLESGRSRHEEIMRAALSEQDWVCRLLCAEWLVAGAVRDRRVDVLEGLLTEGSAKVGIEALTALVKLGRPETGVAHLADRLGMMRATAQWGVRRTGRSPAAIYRSALAADSPMGRARALVAGLGECGTHQDVDVLLPFLEHPSPRVRAETVRAVRRLGGPLSRIAGMLADPAPVVVRAVKQALRSEPDIVRGHTGGEGA</sequence>
<dbReference type="Pfam" id="PF13646">
    <property type="entry name" value="HEAT_2"/>
    <property type="match status" value="1"/>
</dbReference>
<dbReference type="Proteomes" id="UP000653480">
    <property type="component" value="Unassembled WGS sequence"/>
</dbReference>
<reference evidence="1" key="2">
    <citation type="submission" date="2020-09" db="EMBL/GenBank/DDBJ databases">
        <authorList>
            <person name="Sun Q."/>
            <person name="Zhou Y."/>
        </authorList>
    </citation>
    <scope>NUCLEOTIDE SEQUENCE</scope>
    <source>
        <strain evidence="1">CGMCC 4.7138</strain>
    </source>
</reference>